<proteinExistence type="predicted"/>
<dbReference type="Proteomes" id="UP001596997">
    <property type="component" value="Unassembled WGS sequence"/>
</dbReference>
<dbReference type="InterPro" id="IPR011250">
    <property type="entry name" value="OMP/PagP_B-barrel"/>
</dbReference>
<evidence type="ECO:0000313" key="2">
    <source>
        <dbReference type="EMBL" id="MFD0965130.1"/>
    </source>
</evidence>
<evidence type="ECO:0000259" key="1">
    <source>
        <dbReference type="Pfam" id="PF19573"/>
    </source>
</evidence>
<evidence type="ECO:0000313" key="3">
    <source>
        <dbReference type="Proteomes" id="UP001596997"/>
    </source>
</evidence>
<organism evidence="2 3">
    <name type="scientific">Pseudofulvibacter geojedonensis</name>
    <dbReference type="NCBI Taxonomy" id="1123758"/>
    <lineage>
        <taxon>Bacteria</taxon>
        <taxon>Pseudomonadati</taxon>
        <taxon>Bacteroidota</taxon>
        <taxon>Flavobacteriia</taxon>
        <taxon>Flavobacteriales</taxon>
        <taxon>Flavobacteriaceae</taxon>
        <taxon>Pseudofulvibacter</taxon>
    </lineage>
</organism>
<comment type="caution">
    <text evidence="2">The sequence shown here is derived from an EMBL/GenBank/DDBJ whole genome shotgun (WGS) entry which is preliminary data.</text>
</comment>
<keyword evidence="3" id="KW-1185">Reference proteome</keyword>
<dbReference type="RefSeq" id="WP_377716990.1">
    <property type="nucleotide sequence ID" value="NZ_JBHTJM010000011.1"/>
</dbReference>
<gene>
    <name evidence="2" type="ORF">ACFQ1O_14020</name>
</gene>
<reference evidence="3" key="1">
    <citation type="journal article" date="2019" name="Int. J. Syst. Evol. Microbiol.">
        <title>The Global Catalogue of Microorganisms (GCM) 10K type strain sequencing project: providing services to taxonomists for standard genome sequencing and annotation.</title>
        <authorList>
            <consortium name="The Broad Institute Genomics Platform"/>
            <consortium name="The Broad Institute Genome Sequencing Center for Infectious Disease"/>
            <person name="Wu L."/>
            <person name="Ma J."/>
        </authorList>
    </citation>
    <scope>NUCLEOTIDE SEQUENCE [LARGE SCALE GENOMIC DNA]</scope>
    <source>
        <strain evidence="3">CCUG 62114</strain>
    </source>
</reference>
<protein>
    <submittedName>
        <fullName evidence="2">DUF6089 family protein</fullName>
    </submittedName>
</protein>
<dbReference type="Pfam" id="PF19573">
    <property type="entry name" value="DUF6089"/>
    <property type="match status" value="1"/>
</dbReference>
<dbReference type="EMBL" id="JBHTJM010000011">
    <property type="protein sequence ID" value="MFD0965130.1"/>
    <property type="molecule type" value="Genomic_DNA"/>
</dbReference>
<feature type="domain" description="DUF6089" evidence="1">
    <location>
        <begin position="4"/>
        <end position="230"/>
    </location>
</feature>
<dbReference type="SUPFAM" id="SSF56925">
    <property type="entry name" value="OMPA-like"/>
    <property type="match status" value="1"/>
</dbReference>
<name>A0ABW3I689_9FLAO</name>
<accession>A0ABW3I689</accession>
<dbReference type="InterPro" id="IPR045743">
    <property type="entry name" value="DUF6089"/>
</dbReference>
<sequence length="232" mass="26644">MQRLTLFITLIFSGISFAQIHEVGLYLGGTNAIADVGAAKYINPNDIAFGGIYKWNRSPRHSYRFTAIYANIKDDDANSSDPRRKIRNLSFENTIKELSAGLEFTFWDFDLHDKHHSFVKTTPYLYTGISYFQYDALVLENGSIEKYNTHSTFAIPMSLGIKTSLSRRFILAFEISARYSFTDDLDGSNPVRDKEEFESLKFGNINSNDWYVFTGFTLTYTFGENPCFCKYE</sequence>